<dbReference type="GeneID" id="36517900"/>
<feature type="compositionally biased region" description="Polar residues" evidence="1">
    <location>
        <begin position="672"/>
        <end position="687"/>
    </location>
</feature>
<keyword evidence="4" id="KW-1185">Reference proteome</keyword>
<name>A0A2T0FNG7_9ASCO</name>
<feature type="compositionally biased region" description="Polar residues" evidence="1">
    <location>
        <begin position="22"/>
        <end position="35"/>
    </location>
</feature>
<evidence type="ECO:0000313" key="4">
    <source>
        <dbReference type="Proteomes" id="UP000238350"/>
    </source>
</evidence>
<dbReference type="RefSeq" id="XP_024666477.1">
    <property type="nucleotide sequence ID" value="XM_024810709.1"/>
</dbReference>
<evidence type="ECO:0000256" key="1">
    <source>
        <dbReference type="SAM" id="MobiDB-lite"/>
    </source>
</evidence>
<dbReference type="GO" id="GO:0005737">
    <property type="term" value="C:cytoplasm"/>
    <property type="evidence" value="ECO:0007669"/>
    <property type="project" value="TreeGrafter"/>
</dbReference>
<dbReference type="AlphaFoldDB" id="A0A2T0FNG7"/>
<feature type="region of interest" description="Disordered" evidence="1">
    <location>
        <begin position="1"/>
        <end position="35"/>
    </location>
</feature>
<reference evidence="3 4" key="1">
    <citation type="submission" date="2017-04" db="EMBL/GenBank/DDBJ databases">
        <title>Genome sequencing of [Candida] sorbophila.</title>
        <authorList>
            <person name="Ahn J.O."/>
        </authorList>
    </citation>
    <scope>NUCLEOTIDE SEQUENCE [LARGE SCALE GENOMIC DNA]</scope>
    <source>
        <strain evidence="3 4">DS02</strain>
    </source>
</reference>
<organism evidence="3 4">
    <name type="scientific">Wickerhamiella sorbophila</name>
    <dbReference type="NCBI Taxonomy" id="45607"/>
    <lineage>
        <taxon>Eukaryota</taxon>
        <taxon>Fungi</taxon>
        <taxon>Dikarya</taxon>
        <taxon>Ascomycota</taxon>
        <taxon>Saccharomycotina</taxon>
        <taxon>Dipodascomycetes</taxon>
        <taxon>Dipodascales</taxon>
        <taxon>Trichomonascaceae</taxon>
        <taxon>Wickerhamiella</taxon>
    </lineage>
</organism>
<feature type="region of interest" description="Disordered" evidence="1">
    <location>
        <begin position="544"/>
        <end position="570"/>
    </location>
</feature>
<dbReference type="Proteomes" id="UP000238350">
    <property type="component" value="Unassembled WGS sequence"/>
</dbReference>
<sequence>MADSQNRRPRSRRPRAKPDGNPFQNQKQTSNSRGVVTDVQQILGLGRPGFQNRSYPRPRDSKYLLKPPPSFFYLEEKVDPWDAGNQAKLLQLENQIGTSPGAIKDLITKFQQMREDERREMESRGLVDRLDTRKALSDAIVFIGTCQTMCPIFERVRRIYENDIKALEREPDGLVTARRAVKAFSRPAAGQPPALPSDVRPPRVLMETLGYLVQEIVPQLPKSQSFLWDRTRSIRQDFTYQHYVGPEAVICNEVIVRIHLLTLHIMAGDPGDYSSQQEIEQLNKALQTLDHLYKESQKNGITNPNEPEFRAYQLLSHLRDPEMDYMVTTLPPHVAQHPFVLLALELRALAASGTRQALIASFFKRVRSPDVPVLFQCLAETHFVSIRLAGIQALYRSLHHRTLRKYSLQRFEELLGFDQGGSEAFRSYYDLKTEGEFVLLEGFKEPESKKAMAQPCERFISERLSFDVLAFPGVQARKIGPTDYEIRQFIDKLIAKEPIHQIVIQEHQKALKLKLQQKRDLEKAKAEAERQQAVAQAERAAAAKADAERSAQKAAAAKEEAERAAAARKAENERAMAMAAAHQLRKKQRDTFVSQVASNALDLLLAVVQESTHNDISLLARAERLYRRSLVKKTLKMLRKEATSVVSRKRRLQEALEAEAMIRQTRPRRVRQNQPTTIDETHLSQLFRSRSRTSSTPPSPAVVEEPPKPIRPPSPLLFKPKKPVKRTVDVLDVPSLRHKRPTNERPVERPLQRPRVPAVPKAIQNLRNLISSALKDV</sequence>
<feature type="domain" description="SAC3/GANP/THP3 conserved" evidence="2">
    <location>
        <begin position="149"/>
        <end position="433"/>
    </location>
</feature>
<dbReference type="GO" id="GO:0042274">
    <property type="term" value="P:ribosomal small subunit biogenesis"/>
    <property type="evidence" value="ECO:0007669"/>
    <property type="project" value="UniProtKB-UniRule"/>
</dbReference>
<dbReference type="Gene3D" id="1.25.40.990">
    <property type="match status" value="1"/>
</dbReference>
<evidence type="ECO:0000313" key="3">
    <source>
        <dbReference type="EMBL" id="PRT56532.1"/>
    </source>
</evidence>
<accession>A0A2T0FNG7</accession>
<dbReference type="Pfam" id="PF03399">
    <property type="entry name" value="SAC3_GANP"/>
    <property type="match status" value="1"/>
</dbReference>
<feature type="region of interest" description="Disordered" evidence="1">
    <location>
        <begin position="664"/>
        <end position="723"/>
    </location>
</feature>
<dbReference type="GO" id="GO:0070390">
    <property type="term" value="C:transcription export complex 2"/>
    <property type="evidence" value="ECO:0007669"/>
    <property type="project" value="UniProtKB-UniRule"/>
</dbReference>
<dbReference type="GO" id="GO:0005635">
    <property type="term" value="C:nuclear envelope"/>
    <property type="evidence" value="ECO:0007669"/>
    <property type="project" value="UniProtKB-SubCell"/>
</dbReference>
<dbReference type="OrthoDB" id="264795at2759"/>
<dbReference type="InterPro" id="IPR045107">
    <property type="entry name" value="SAC3/GANP/THP3"/>
</dbReference>
<dbReference type="EMBL" id="NDIQ01000022">
    <property type="protein sequence ID" value="PRT56532.1"/>
    <property type="molecule type" value="Genomic_DNA"/>
</dbReference>
<gene>
    <name evidence="3" type="ORF">B9G98_04152</name>
</gene>
<proteinExistence type="predicted"/>
<dbReference type="STRING" id="45607.A0A2T0FNG7"/>
<comment type="caution">
    <text evidence="3">The sequence shown here is derived from an EMBL/GenBank/DDBJ whole genome shotgun (WGS) entry which is preliminary data.</text>
</comment>
<dbReference type="InterPro" id="IPR005062">
    <property type="entry name" value="SAC3/GANP/THP3_conserved"/>
</dbReference>
<protein>
    <submittedName>
        <fullName evidence="3">Nuclear mRNA export protein SAC3</fullName>
    </submittedName>
</protein>
<evidence type="ECO:0000259" key="2">
    <source>
        <dbReference type="Pfam" id="PF03399"/>
    </source>
</evidence>
<dbReference type="GO" id="GO:0006406">
    <property type="term" value="P:mRNA export from nucleus"/>
    <property type="evidence" value="ECO:0007669"/>
    <property type="project" value="UniProtKB-UniRule"/>
</dbReference>
<feature type="compositionally biased region" description="Basic and acidic residues" evidence="1">
    <location>
        <begin position="545"/>
        <end position="570"/>
    </location>
</feature>
<dbReference type="PANTHER" id="PTHR12436">
    <property type="entry name" value="80 KDA MCM3-ASSOCIATED PROTEIN"/>
    <property type="match status" value="1"/>
</dbReference>
<dbReference type="PANTHER" id="PTHR12436:SF3">
    <property type="entry name" value="GERMINAL-CENTER ASSOCIATED NUCLEAR PROTEIN"/>
    <property type="match status" value="1"/>
</dbReference>